<gene>
    <name evidence="2" type="ORF">MJA45_20325</name>
</gene>
<evidence type="ECO:0000313" key="3">
    <source>
        <dbReference type="Proteomes" id="UP001305702"/>
    </source>
</evidence>
<feature type="transmembrane region" description="Helical" evidence="1">
    <location>
        <begin position="37"/>
        <end position="61"/>
    </location>
</feature>
<feature type="transmembrane region" description="Helical" evidence="1">
    <location>
        <begin position="6"/>
        <end position="25"/>
    </location>
</feature>
<dbReference type="InterPro" id="IPR025618">
    <property type="entry name" value="YtpI"/>
</dbReference>
<dbReference type="RefSeq" id="WP_315603723.1">
    <property type="nucleotide sequence ID" value="NZ_CP130318.1"/>
</dbReference>
<dbReference type="Pfam" id="PF14007">
    <property type="entry name" value="YtpI"/>
    <property type="match status" value="1"/>
</dbReference>
<evidence type="ECO:0000256" key="1">
    <source>
        <dbReference type="SAM" id="Phobius"/>
    </source>
</evidence>
<proteinExistence type="predicted"/>
<evidence type="ECO:0000313" key="2">
    <source>
        <dbReference type="EMBL" id="WNQ09949.1"/>
    </source>
</evidence>
<keyword evidence="1" id="KW-1133">Transmembrane helix</keyword>
<dbReference type="KEGG" id="paun:MJA45_20325"/>
<reference evidence="2 3" key="1">
    <citation type="submission" date="2022-02" db="EMBL/GenBank/DDBJ databases">
        <title>Paenibacillus sp. MBLB1776 Whole Genome Shotgun Sequencing.</title>
        <authorList>
            <person name="Hwang C.Y."/>
            <person name="Cho E.-S."/>
            <person name="Seo M.-J."/>
        </authorList>
    </citation>
    <scope>NUCLEOTIDE SEQUENCE [LARGE SCALE GENOMIC DNA]</scope>
    <source>
        <strain evidence="2 3">MBLB1776</strain>
    </source>
</reference>
<feature type="transmembrane region" description="Helical" evidence="1">
    <location>
        <begin position="67"/>
        <end position="87"/>
    </location>
</feature>
<organism evidence="2 3">
    <name type="scientific">Paenibacillus aurantius</name>
    <dbReference type="NCBI Taxonomy" id="2918900"/>
    <lineage>
        <taxon>Bacteria</taxon>
        <taxon>Bacillati</taxon>
        <taxon>Bacillota</taxon>
        <taxon>Bacilli</taxon>
        <taxon>Bacillales</taxon>
        <taxon>Paenibacillaceae</taxon>
        <taxon>Paenibacillus</taxon>
    </lineage>
</organism>
<sequence>MIAWYHYLFFALILLALLGTVVYSYRYRVQKDPVRRGLLAARMNLCMGAMLILFALVQFLLFEVSKVRVVLGVLFLLLGFFNLFAGLRNHSFYSSRKA</sequence>
<protein>
    <submittedName>
        <fullName evidence="2">YtpI family protein</fullName>
    </submittedName>
</protein>
<accession>A0AA96LB97</accession>
<keyword evidence="3" id="KW-1185">Reference proteome</keyword>
<dbReference type="EMBL" id="CP130318">
    <property type="protein sequence ID" value="WNQ09949.1"/>
    <property type="molecule type" value="Genomic_DNA"/>
</dbReference>
<name>A0AA96LB97_9BACL</name>
<dbReference type="Proteomes" id="UP001305702">
    <property type="component" value="Chromosome"/>
</dbReference>
<keyword evidence="1" id="KW-0472">Membrane</keyword>
<keyword evidence="1" id="KW-0812">Transmembrane</keyword>
<dbReference type="AlphaFoldDB" id="A0AA96LB97"/>